<name>A0ABU0W312_9GAMM</name>
<proteinExistence type="predicted"/>
<reference evidence="2 3" key="1">
    <citation type="submission" date="2023-08" db="EMBL/GenBank/DDBJ databases">
        <title>Whole-genome sequencing of halo(alkali)philic microorganisms from hypersaline lakes.</title>
        <authorList>
            <person name="Sorokin D.Y."/>
            <person name="Abbas B."/>
            <person name="Merkel A.Y."/>
        </authorList>
    </citation>
    <scope>NUCLEOTIDE SEQUENCE [LARGE SCALE GENOMIC DNA]</scope>
    <source>
        <strain evidence="2 3">AB-CW4</strain>
    </source>
</reference>
<keyword evidence="3" id="KW-1185">Reference proteome</keyword>
<evidence type="ECO:0000313" key="2">
    <source>
        <dbReference type="EMBL" id="MDQ2068303.1"/>
    </source>
</evidence>
<evidence type="ECO:0000256" key="1">
    <source>
        <dbReference type="ARBA" id="ARBA00022946"/>
    </source>
</evidence>
<sequence>MPLTQESTSSSAHWNGFFGLAMQGPYSGKATQSPHRASFPAAGEPGPPLLCALTHLLPLAVTGADAEAFLDGQVSAAVSQLPDDRAVLTAWHDPKGRARTLLHLWRTPSGFCLLMPADRLEQLLPKLRMYILRSRVEITPQNDERAAMGLFGAPTESQSAWRLLEGTEHCFLRTASADAARQLWDDAGEENTGGSLEWRQREMLAGIPAMPAAASELFLPQFLDLDRFGGLSFRKGCYIGQEVIARTHYLGKVKQQLGLAQSNLPVTAGVAVRDGQGRRLGHVLDAVPTGSEKKKWLLQLVLRDDPTSGVLKADQEPPVTLKRISD</sequence>
<keyword evidence="1" id="KW-0809">Transit peptide</keyword>
<evidence type="ECO:0008006" key="4">
    <source>
        <dbReference type="Google" id="ProtNLM"/>
    </source>
</evidence>
<dbReference type="RefSeq" id="WP_306726793.1">
    <property type="nucleotide sequence ID" value="NZ_JAVDDT010000001.1"/>
</dbReference>
<evidence type="ECO:0000313" key="3">
    <source>
        <dbReference type="Proteomes" id="UP001239019"/>
    </source>
</evidence>
<accession>A0ABU0W312</accession>
<protein>
    <recommendedName>
        <fullName evidence="4">Aminomethyltransferase folate-binding domain-containing protein</fullName>
    </recommendedName>
</protein>
<dbReference type="EMBL" id="JAVDDT010000001">
    <property type="protein sequence ID" value="MDQ2068303.1"/>
    <property type="molecule type" value="Genomic_DNA"/>
</dbReference>
<dbReference type="NCBIfam" id="TIGR03317">
    <property type="entry name" value="ygfZ_signature"/>
    <property type="match status" value="1"/>
</dbReference>
<dbReference type="PANTHER" id="PTHR22602">
    <property type="entry name" value="TRANSFERASE CAF17, MITOCHONDRIAL-RELATED"/>
    <property type="match status" value="1"/>
</dbReference>
<dbReference type="Proteomes" id="UP001239019">
    <property type="component" value="Unassembled WGS sequence"/>
</dbReference>
<dbReference type="InterPro" id="IPR027266">
    <property type="entry name" value="TrmE/GcvT-like"/>
</dbReference>
<dbReference type="Gene3D" id="3.30.1360.120">
    <property type="entry name" value="Probable tRNA modification gtpase trme, domain 1"/>
    <property type="match status" value="1"/>
</dbReference>
<dbReference type="PANTHER" id="PTHR22602:SF0">
    <property type="entry name" value="TRANSFERASE CAF17, MITOCHONDRIAL-RELATED"/>
    <property type="match status" value="1"/>
</dbReference>
<dbReference type="InterPro" id="IPR045179">
    <property type="entry name" value="YgfZ/GcvT"/>
</dbReference>
<dbReference type="Gene3D" id="3.30.70.1400">
    <property type="entry name" value="Aminomethyltransferase beta-barrel domains"/>
    <property type="match status" value="1"/>
</dbReference>
<comment type="caution">
    <text evidence="2">The sequence shown here is derived from an EMBL/GenBank/DDBJ whole genome shotgun (WGS) entry which is preliminary data.</text>
</comment>
<dbReference type="SUPFAM" id="SSF103025">
    <property type="entry name" value="Folate-binding domain"/>
    <property type="match status" value="1"/>
</dbReference>
<organism evidence="2 3">
    <name type="scientific">Natronospira bacteriovora</name>
    <dbReference type="NCBI Taxonomy" id="3069753"/>
    <lineage>
        <taxon>Bacteria</taxon>
        <taxon>Pseudomonadati</taxon>
        <taxon>Pseudomonadota</taxon>
        <taxon>Gammaproteobacteria</taxon>
        <taxon>Natronospirales</taxon>
        <taxon>Natronospiraceae</taxon>
        <taxon>Natronospira</taxon>
    </lineage>
</organism>
<dbReference type="InterPro" id="IPR017703">
    <property type="entry name" value="YgfZ/GCV_T_CS"/>
</dbReference>
<gene>
    <name evidence="2" type="ORF">RBH19_00260</name>
</gene>